<dbReference type="InterPro" id="IPR048068">
    <property type="entry name" value="LarA-like"/>
</dbReference>
<dbReference type="EMBL" id="CP036275">
    <property type="protein sequence ID" value="QDU39758.1"/>
    <property type="molecule type" value="Genomic_DNA"/>
</dbReference>
<dbReference type="Pfam" id="PF09861">
    <property type="entry name" value="Lar_N"/>
    <property type="match status" value="1"/>
</dbReference>
<dbReference type="OrthoDB" id="240996at2"/>
<dbReference type="KEGG" id="mri:Mal4_41050"/>
<evidence type="ECO:0000313" key="2">
    <source>
        <dbReference type="EMBL" id="QDU39758.1"/>
    </source>
</evidence>
<keyword evidence="3" id="KW-1185">Reference proteome</keyword>
<sequence length="414" mass="45000">MHSGMTDVTFQLRYGSNLTYECSLAADRVVASHLPPPALTDLPARLSEALAAPLEFPALHQAIVPGDNVTIVLERDTPQAGALLAAVWKEIASRGVAPDHLTVLQPASYRSQPPTDPRDALPADVREHVTWKVHEPATEVECAYLASTAAGERIYLAREAVEADFVLTVGELAFDTLLGYRGTSSSLYPGLSTAEALRRSHGQGHDELSPDDQRPLRELTDEIHWLLGGQFSLQVIAADGQNVSAVVAGQADAVLRHGKKLLAETWRFEVPARPELVLVAVEADAGGHHWSQVAAALDAARHIVARDGRIVLLSELEEEATDGILMIRDARTPRDALQPLRQAAPADLIAATQLARTIDWANVYLLSRQDHDLVEDLFMIPLEDENEVDRILDGDEPCAVIGGGQHTLTHLQNR</sequence>
<dbReference type="Proteomes" id="UP000320496">
    <property type="component" value="Chromosome"/>
</dbReference>
<dbReference type="PANTHER" id="PTHR33171:SF17">
    <property type="entry name" value="LARA-LIKE N-TERMINAL DOMAIN-CONTAINING PROTEIN"/>
    <property type="match status" value="1"/>
</dbReference>
<dbReference type="Gene3D" id="3.90.226.30">
    <property type="match status" value="1"/>
</dbReference>
<dbReference type="AlphaFoldDB" id="A0A517ZBB9"/>
<evidence type="ECO:0000313" key="3">
    <source>
        <dbReference type="Proteomes" id="UP000320496"/>
    </source>
</evidence>
<dbReference type="GO" id="GO:0050043">
    <property type="term" value="F:lactate racemase activity"/>
    <property type="evidence" value="ECO:0007669"/>
    <property type="project" value="InterPro"/>
</dbReference>
<proteinExistence type="predicted"/>
<protein>
    <recommendedName>
        <fullName evidence="1">LarA-like N-terminal domain-containing protein</fullName>
    </recommendedName>
</protein>
<feature type="domain" description="LarA-like N-terminal" evidence="1">
    <location>
        <begin position="37"/>
        <end position="203"/>
    </location>
</feature>
<dbReference type="PANTHER" id="PTHR33171">
    <property type="entry name" value="LAR_N DOMAIN-CONTAINING PROTEIN"/>
    <property type="match status" value="1"/>
</dbReference>
<gene>
    <name evidence="2" type="ORF">Mal4_41050</name>
</gene>
<dbReference type="InterPro" id="IPR018657">
    <property type="entry name" value="LarA-like_N"/>
</dbReference>
<organism evidence="2 3">
    <name type="scientific">Maioricimonas rarisocia</name>
    <dbReference type="NCBI Taxonomy" id="2528026"/>
    <lineage>
        <taxon>Bacteria</taxon>
        <taxon>Pseudomonadati</taxon>
        <taxon>Planctomycetota</taxon>
        <taxon>Planctomycetia</taxon>
        <taxon>Planctomycetales</taxon>
        <taxon>Planctomycetaceae</taxon>
        <taxon>Maioricimonas</taxon>
    </lineage>
</organism>
<dbReference type="Gene3D" id="3.40.50.11440">
    <property type="match status" value="1"/>
</dbReference>
<evidence type="ECO:0000259" key="1">
    <source>
        <dbReference type="Pfam" id="PF09861"/>
    </source>
</evidence>
<dbReference type="InterPro" id="IPR043166">
    <property type="entry name" value="LarA-like_C"/>
</dbReference>
<reference evidence="2 3" key="1">
    <citation type="submission" date="2019-02" db="EMBL/GenBank/DDBJ databases">
        <title>Deep-cultivation of Planctomycetes and their phenomic and genomic characterization uncovers novel biology.</title>
        <authorList>
            <person name="Wiegand S."/>
            <person name="Jogler M."/>
            <person name="Boedeker C."/>
            <person name="Pinto D."/>
            <person name="Vollmers J."/>
            <person name="Rivas-Marin E."/>
            <person name="Kohn T."/>
            <person name="Peeters S.H."/>
            <person name="Heuer A."/>
            <person name="Rast P."/>
            <person name="Oberbeckmann S."/>
            <person name="Bunk B."/>
            <person name="Jeske O."/>
            <person name="Meyerdierks A."/>
            <person name="Storesund J.E."/>
            <person name="Kallscheuer N."/>
            <person name="Luecker S."/>
            <person name="Lage O.M."/>
            <person name="Pohl T."/>
            <person name="Merkel B.J."/>
            <person name="Hornburger P."/>
            <person name="Mueller R.-W."/>
            <person name="Bruemmer F."/>
            <person name="Labrenz M."/>
            <person name="Spormann A.M."/>
            <person name="Op den Camp H."/>
            <person name="Overmann J."/>
            <person name="Amann R."/>
            <person name="Jetten M.S.M."/>
            <person name="Mascher T."/>
            <person name="Medema M.H."/>
            <person name="Devos D.P."/>
            <person name="Kaster A.-K."/>
            <person name="Ovreas L."/>
            <person name="Rohde M."/>
            <person name="Galperin M.Y."/>
            <person name="Jogler C."/>
        </authorList>
    </citation>
    <scope>NUCLEOTIDE SEQUENCE [LARGE SCALE GENOMIC DNA]</scope>
    <source>
        <strain evidence="2 3">Mal4</strain>
    </source>
</reference>
<accession>A0A517ZBB9</accession>
<name>A0A517ZBB9_9PLAN</name>